<keyword evidence="2" id="KW-1185">Reference proteome</keyword>
<accession>A0A6N1AS74</accession>
<dbReference type="Proteomes" id="UP000509702">
    <property type="component" value="Plasmid unnamed7"/>
</dbReference>
<dbReference type="AlphaFoldDB" id="A0A6N1AS74"/>
<proteinExistence type="predicted"/>
<evidence type="ECO:0000313" key="1">
    <source>
        <dbReference type="EMBL" id="QKS54601.1"/>
    </source>
</evidence>
<dbReference type="EMBL" id="CP054622">
    <property type="protein sequence ID" value="QKS54601.1"/>
    <property type="molecule type" value="Genomic_DNA"/>
</dbReference>
<reference evidence="1 2" key="1">
    <citation type="submission" date="2020-06" db="EMBL/GenBank/DDBJ databases">
        <title>Complete genome of Azosprillum oryzae KACC14407.</title>
        <authorList>
            <person name="Kim M."/>
            <person name="Park Y.-J."/>
            <person name="Shin J.-H."/>
        </authorList>
    </citation>
    <scope>NUCLEOTIDE SEQUENCE [LARGE SCALE GENOMIC DNA]</scope>
    <source>
        <strain evidence="1 2">KACC 14407</strain>
        <plasmid evidence="1 2">unnamed7</plasmid>
    </source>
</reference>
<dbReference type="RefSeq" id="WP_109153175.1">
    <property type="nucleotide sequence ID" value="NZ_BSOV01000001.1"/>
</dbReference>
<evidence type="ECO:0000313" key="2">
    <source>
        <dbReference type="Proteomes" id="UP000509702"/>
    </source>
</evidence>
<organism evidence="1 2">
    <name type="scientific">Azospirillum oryzae</name>
    <dbReference type="NCBI Taxonomy" id="286727"/>
    <lineage>
        <taxon>Bacteria</taxon>
        <taxon>Pseudomonadati</taxon>
        <taxon>Pseudomonadota</taxon>
        <taxon>Alphaproteobacteria</taxon>
        <taxon>Rhodospirillales</taxon>
        <taxon>Azospirillaceae</taxon>
        <taxon>Azospirillum</taxon>
    </lineage>
</organism>
<dbReference type="KEGG" id="aoz:HUE56_29280"/>
<geneLocation type="plasmid" evidence="1 2">
    <name>unnamed7</name>
</geneLocation>
<dbReference type="OrthoDB" id="7707254at2"/>
<keyword evidence="1" id="KW-0614">Plasmid</keyword>
<gene>
    <name evidence="1" type="ORF">HUE56_29280</name>
</gene>
<protein>
    <submittedName>
        <fullName evidence="1">Uncharacterized protein</fullName>
    </submittedName>
</protein>
<sequence length="282" mass="30433">MKSRLRKVLCITGAVILAVPVAVAGVGVATFTALPLIASALPLELSRIMLTDGTRQVEMQGMIHIASPEFYRDVADLVARRRGEGWLVFYEGVRDDVGRGNGAFSDVLNSLGGAPNLLEDTEAHPYETLAPALGEGLVLQDNDAIVGRPGPGVRNVDVTLSELLAELPPTPPSAHDRQPDAPFTLAEAREVFDTLPGWVQNRVRAAFQILLSTTTSGRYAHAVLPPAITTLREQRVAREIEDARDRSILVLYGQLHINAISSHLIAADPAWRIVSTATVKPF</sequence>
<name>A0A6N1AS74_9PROT</name>